<reference evidence="12" key="1">
    <citation type="submission" date="2025-08" db="UniProtKB">
        <authorList>
            <consortium name="Ensembl"/>
        </authorList>
    </citation>
    <scope>IDENTIFICATION</scope>
</reference>
<feature type="domain" description="CHRD" evidence="11">
    <location>
        <begin position="276"/>
        <end position="399"/>
    </location>
</feature>
<dbReference type="GO" id="GO:0005615">
    <property type="term" value="C:extracellular space"/>
    <property type="evidence" value="ECO:0007669"/>
    <property type="project" value="TreeGrafter"/>
</dbReference>
<name>A0A674J323_9SAUR</name>
<dbReference type="PANTHER" id="PTHR46526:SF1">
    <property type="entry name" value="CHORDIN"/>
    <property type="match status" value="1"/>
</dbReference>
<dbReference type="PIRSF" id="PIRSF002496">
    <property type="entry name" value="Chordin"/>
    <property type="match status" value="1"/>
</dbReference>
<dbReference type="GO" id="GO:0030514">
    <property type="term" value="P:negative regulation of BMP signaling pathway"/>
    <property type="evidence" value="ECO:0007669"/>
    <property type="project" value="TreeGrafter"/>
</dbReference>
<evidence type="ECO:0000313" key="13">
    <source>
        <dbReference type="Proteomes" id="UP000472274"/>
    </source>
</evidence>
<dbReference type="PROSITE" id="PS50933">
    <property type="entry name" value="CHRD"/>
    <property type="match status" value="4"/>
</dbReference>
<evidence type="ECO:0000256" key="2">
    <source>
        <dbReference type="ARBA" id="ARBA00007156"/>
    </source>
</evidence>
<evidence type="ECO:0000256" key="3">
    <source>
        <dbReference type="ARBA" id="ARBA00016968"/>
    </source>
</evidence>
<dbReference type="Proteomes" id="UP000472274">
    <property type="component" value="Unplaced"/>
</dbReference>
<dbReference type="PROSITE" id="PS50184">
    <property type="entry name" value="VWFC_2"/>
    <property type="match status" value="2"/>
</dbReference>
<evidence type="ECO:0000259" key="11">
    <source>
        <dbReference type="PROSITE" id="PS50933"/>
    </source>
</evidence>
<evidence type="ECO:0000259" key="10">
    <source>
        <dbReference type="PROSITE" id="PS50184"/>
    </source>
</evidence>
<dbReference type="GeneTree" id="ENSGT00940000164682"/>
<evidence type="ECO:0000256" key="9">
    <source>
        <dbReference type="SAM" id="MobiDB-lite"/>
    </source>
</evidence>
<proteinExistence type="inferred from homology"/>
<evidence type="ECO:0000256" key="4">
    <source>
        <dbReference type="ARBA" id="ARBA00022473"/>
    </source>
</evidence>
<keyword evidence="7" id="KW-0325">Glycoprotein</keyword>
<dbReference type="SMART" id="SM00754">
    <property type="entry name" value="CHRD"/>
    <property type="match status" value="4"/>
</dbReference>
<protein>
    <recommendedName>
        <fullName evidence="3 8">Chordin</fullName>
    </recommendedName>
</protein>
<evidence type="ECO:0000256" key="7">
    <source>
        <dbReference type="ARBA" id="ARBA00023180"/>
    </source>
</evidence>
<dbReference type="InterPro" id="IPR052278">
    <property type="entry name" value="Chordin-like_regulators"/>
</dbReference>
<feature type="domain" description="CHRD" evidence="11">
    <location>
        <begin position="156"/>
        <end position="274"/>
    </location>
</feature>
<sequence length="966" mass="106778">MAASNTHLAGPCSSGCSGERGLRRGPWPSVPEPSPPGPDTGSCCGAGSLTKQATRGHGEEYFCLPSQQRNRRGKPTGKVSCKNIKHDCPALPCSEAVLLPGHCCKTCPKASPSIPEKRPEPIFDSFEYFQDKEDDLHKSYNDRSYLSSEDLARDDSRTDFVALLTSGAEPWLPLSSAVAKARFTLVRSYLLFSINYERLGRPSRVRFTDPDGNILFEHPVQKSVSLQDGMICGMWRNLHKPSIRLLRAEQLRISLVTKSQPAGEIQGPIIKHRALFAETFSAILTSVDPTHMGTGGIAMLTLSDTENNLHFILMAKGLLEPADKEFPWVSLRVRILHQNRVLREVRANITLQDPDFAEVLNDLSSREMLWLAQGQLKITAETEGRRRRQIAGYITARKSCDTLQSVLCGGDALMPTKTGAVGSAKLALHENGTLEYQVGRVAGTASEVISITLETKPRRKNKRNILFDMTSSYREGLKRCGHGTWQHMNARDTHMLLQSELFLNVATKDFEEGEVRGQISSLLYSGLLARYTELPIPLAGQLVSPPVRTGSAGHAWVSLDEHCHLHYEIVVGGLGKSDDVAISAHLHGVAELGERGHEHARLLKGFYGTEAQGVVKDLDAELLRHLAQGTAFLQVSTKVNPRGEMRGRVHIPNQCESGGVRLAPEEDELLEEPKPKDPEQLKKDPNSCFFEGQHRAHGSRWAPAYDRKCSLCSCQKRTVICDPILCQPLNCTQQVHLEDRCCPVCEERKASQEELRAEKARDSSEGCYFDGDKTWRGAGTRWHPVVPPFGLIKCAICTCKGATGEVHCEKVQCPRLTCSNPVRVSPSDCCKQCPAPEKSPPELSDMMQADGPRACRFGRQWYMNNESWHPTVPPFGEMKCITCWCVSGETHCQRQECSPASCSSHAKKETRCCARCRGECRPCVASQLGPPGTAQAWLVHSVKSPCPSVLSSRLVLCLGFSCNLWF</sequence>
<dbReference type="InterPro" id="IPR010895">
    <property type="entry name" value="CHRD"/>
</dbReference>
<comment type="similarity">
    <text evidence="2 8">Belongs to the chordin family.</text>
</comment>
<dbReference type="GO" id="GO:0009953">
    <property type="term" value="P:dorsal/ventral pattern formation"/>
    <property type="evidence" value="ECO:0007669"/>
    <property type="project" value="TreeGrafter"/>
</dbReference>
<feature type="region of interest" description="Disordered" evidence="9">
    <location>
        <begin position="668"/>
        <end position="687"/>
    </location>
</feature>
<feature type="region of interest" description="Disordered" evidence="9">
    <location>
        <begin position="1"/>
        <end position="45"/>
    </location>
</feature>
<dbReference type="InterPro" id="IPR001007">
    <property type="entry name" value="VWF_dom"/>
</dbReference>
<keyword evidence="6" id="KW-0677">Repeat</keyword>
<keyword evidence="13" id="KW-1185">Reference proteome</keyword>
<dbReference type="InParanoid" id="A0A674J323"/>
<dbReference type="SUPFAM" id="SSF57603">
    <property type="entry name" value="FnI-like domain"/>
    <property type="match status" value="3"/>
</dbReference>
<feature type="compositionally biased region" description="Pro residues" evidence="9">
    <location>
        <begin position="28"/>
        <end position="38"/>
    </location>
</feature>
<dbReference type="Ensembl" id="ENSTMTT00000015490.1">
    <property type="protein sequence ID" value="ENSTMTP00000014958.1"/>
    <property type="gene ID" value="ENSTMTG00000010851.1"/>
</dbReference>
<reference evidence="12" key="2">
    <citation type="submission" date="2025-09" db="UniProtKB">
        <authorList>
            <consortium name="Ensembl"/>
        </authorList>
    </citation>
    <scope>IDENTIFICATION</scope>
</reference>
<evidence type="ECO:0000256" key="6">
    <source>
        <dbReference type="ARBA" id="ARBA00022737"/>
    </source>
</evidence>
<evidence type="ECO:0000313" key="12">
    <source>
        <dbReference type="Ensembl" id="ENSTMTP00000014958.1"/>
    </source>
</evidence>
<dbReference type="Gene3D" id="6.20.200.20">
    <property type="match status" value="2"/>
</dbReference>
<dbReference type="PROSITE" id="PS01208">
    <property type="entry name" value="VWFC_1"/>
    <property type="match status" value="2"/>
</dbReference>
<evidence type="ECO:0000256" key="8">
    <source>
        <dbReference type="PIRNR" id="PIRNR002496"/>
    </source>
</evidence>
<dbReference type="SMART" id="SM00214">
    <property type="entry name" value="VWC"/>
    <property type="match status" value="3"/>
</dbReference>
<keyword evidence="5" id="KW-0964">Secreted</keyword>
<dbReference type="Pfam" id="PF00093">
    <property type="entry name" value="VWC"/>
    <property type="match status" value="3"/>
</dbReference>
<feature type="domain" description="CHRD" evidence="11">
    <location>
        <begin position="400"/>
        <end position="524"/>
    </location>
</feature>
<dbReference type="AlphaFoldDB" id="A0A674J323"/>
<keyword evidence="4 8" id="KW-0217">Developmental protein</keyword>
<feature type="domain" description="CHRD" evidence="11">
    <location>
        <begin position="530"/>
        <end position="654"/>
    </location>
</feature>
<dbReference type="GO" id="GO:0036122">
    <property type="term" value="F:BMP binding"/>
    <property type="evidence" value="ECO:0007669"/>
    <property type="project" value="TreeGrafter"/>
</dbReference>
<gene>
    <name evidence="12" type="primary">CHRD</name>
</gene>
<organism evidence="12 13">
    <name type="scientific">Terrapene triunguis</name>
    <name type="common">Three-toed box turtle</name>
    <dbReference type="NCBI Taxonomy" id="2587831"/>
    <lineage>
        <taxon>Eukaryota</taxon>
        <taxon>Metazoa</taxon>
        <taxon>Chordata</taxon>
        <taxon>Craniata</taxon>
        <taxon>Vertebrata</taxon>
        <taxon>Euteleostomi</taxon>
        <taxon>Archelosauria</taxon>
        <taxon>Testudinata</taxon>
        <taxon>Testudines</taxon>
        <taxon>Cryptodira</taxon>
        <taxon>Durocryptodira</taxon>
        <taxon>Testudinoidea</taxon>
        <taxon>Emydidae</taxon>
        <taxon>Terrapene</taxon>
    </lineage>
</organism>
<feature type="compositionally biased region" description="Basic and acidic residues" evidence="9">
    <location>
        <begin position="671"/>
        <end position="685"/>
    </location>
</feature>
<dbReference type="PANTHER" id="PTHR46526">
    <property type="entry name" value="CHORDIN"/>
    <property type="match status" value="1"/>
</dbReference>
<dbReference type="GO" id="GO:0048731">
    <property type="term" value="P:system development"/>
    <property type="evidence" value="ECO:0007669"/>
    <property type="project" value="UniProtKB-ARBA"/>
</dbReference>
<accession>A0A674J323</accession>
<comment type="subcellular location">
    <subcellularLocation>
        <location evidence="1">Secreted</location>
    </subcellularLocation>
</comment>
<evidence type="ECO:0000256" key="5">
    <source>
        <dbReference type="ARBA" id="ARBA00022525"/>
    </source>
</evidence>
<feature type="domain" description="VWFC" evidence="10">
    <location>
        <begin position="686"/>
        <end position="746"/>
    </location>
</feature>
<feature type="domain" description="VWFC" evidence="10">
    <location>
        <begin position="765"/>
        <end position="834"/>
    </location>
</feature>
<evidence type="ECO:0000256" key="1">
    <source>
        <dbReference type="ARBA" id="ARBA00004613"/>
    </source>
</evidence>
<dbReference type="InterPro" id="IPR016353">
    <property type="entry name" value="Chordin"/>
</dbReference>
<dbReference type="Pfam" id="PF07452">
    <property type="entry name" value="CHRD"/>
    <property type="match status" value="3"/>
</dbReference>